<comment type="caution">
    <text evidence="2">The sequence shown here is derived from an EMBL/GenBank/DDBJ whole genome shotgun (WGS) entry which is preliminary data.</text>
</comment>
<keyword evidence="1" id="KW-0472">Membrane</keyword>
<dbReference type="EMBL" id="MCFH01000008">
    <property type="protein sequence ID" value="ORX56016.1"/>
    <property type="molecule type" value="Genomic_DNA"/>
</dbReference>
<keyword evidence="3" id="KW-1185">Reference proteome</keyword>
<feature type="non-terminal residue" evidence="2">
    <location>
        <position position="1"/>
    </location>
</feature>
<keyword evidence="1" id="KW-0812">Transmembrane</keyword>
<evidence type="ECO:0000256" key="1">
    <source>
        <dbReference type="SAM" id="Phobius"/>
    </source>
</evidence>
<sequence>IFSYLIFHNQTYTSIIFKASLNSLCYFILFLLFSWDKVYYILKNKGNDAKNYFIFNSRDKCVIHNSYTCECKNNSKESIDINIISKYIYIYKLSSRIIYLHKGNVKFDKYKSKMTLISISNDYTLNKLYT</sequence>
<accession>A0A1Y1VH14</accession>
<keyword evidence="1" id="KW-1133">Transmembrane helix</keyword>
<gene>
    <name evidence="2" type="ORF">BCR36DRAFT_467070</name>
</gene>
<evidence type="ECO:0000313" key="2">
    <source>
        <dbReference type="EMBL" id="ORX56016.1"/>
    </source>
</evidence>
<reference evidence="2 3" key="2">
    <citation type="submission" date="2016-08" db="EMBL/GenBank/DDBJ databases">
        <title>Pervasive Adenine N6-methylation of Active Genes in Fungi.</title>
        <authorList>
            <consortium name="DOE Joint Genome Institute"/>
            <person name="Mondo S.J."/>
            <person name="Dannebaum R.O."/>
            <person name="Kuo R.C."/>
            <person name="Labutti K."/>
            <person name="Haridas S."/>
            <person name="Kuo A."/>
            <person name="Salamov A."/>
            <person name="Ahrendt S.R."/>
            <person name="Lipzen A."/>
            <person name="Sullivan W."/>
            <person name="Andreopoulos W.B."/>
            <person name="Clum A."/>
            <person name="Lindquist E."/>
            <person name="Daum C."/>
            <person name="Ramamoorthy G.K."/>
            <person name="Gryganskyi A."/>
            <person name="Culley D."/>
            <person name="Magnuson J.K."/>
            <person name="James T.Y."/>
            <person name="O'Malley M.A."/>
            <person name="Stajich J.E."/>
            <person name="Spatafora J.W."/>
            <person name="Visel A."/>
            <person name="Grigoriev I.V."/>
        </authorList>
    </citation>
    <scope>NUCLEOTIDE SEQUENCE [LARGE SCALE GENOMIC DNA]</scope>
    <source>
        <strain evidence="3">finn</strain>
    </source>
</reference>
<evidence type="ECO:0000313" key="3">
    <source>
        <dbReference type="Proteomes" id="UP000193719"/>
    </source>
</evidence>
<protein>
    <submittedName>
        <fullName evidence="2">Uncharacterized protein</fullName>
    </submittedName>
</protein>
<feature type="transmembrane region" description="Helical" evidence="1">
    <location>
        <begin position="15"/>
        <end position="35"/>
    </location>
</feature>
<reference evidence="2 3" key="1">
    <citation type="submission" date="2016-08" db="EMBL/GenBank/DDBJ databases">
        <title>Genomes of anaerobic fungi encode conserved fungal cellulosomes for biomass hydrolysis.</title>
        <authorList>
            <consortium name="DOE Joint Genome Institute"/>
            <person name="Haitjema C.H."/>
            <person name="Gilmore S.P."/>
            <person name="Henske J.K."/>
            <person name="Solomon K.V."/>
            <person name="De Groot R."/>
            <person name="Kuo A."/>
            <person name="Mondo S.J."/>
            <person name="Salamov A.A."/>
            <person name="Labutti K."/>
            <person name="Zhao Z."/>
            <person name="Chiniquy J."/>
            <person name="Barry K."/>
            <person name="Brewer H.M."/>
            <person name="Purvine S.O."/>
            <person name="Wright A.T."/>
            <person name="Boxma B."/>
            <person name="Van Alen T."/>
            <person name="Hackstein J.H."/>
            <person name="Baker S.E."/>
            <person name="Grigoriev I.V."/>
            <person name="O'Malley M.A."/>
        </authorList>
    </citation>
    <scope>NUCLEOTIDE SEQUENCE [LARGE SCALE GENOMIC DNA]</scope>
    <source>
        <strain evidence="3">finn</strain>
    </source>
</reference>
<organism evidence="2 3">
    <name type="scientific">Piromyces finnis</name>
    <dbReference type="NCBI Taxonomy" id="1754191"/>
    <lineage>
        <taxon>Eukaryota</taxon>
        <taxon>Fungi</taxon>
        <taxon>Fungi incertae sedis</taxon>
        <taxon>Chytridiomycota</taxon>
        <taxon>Chytridiomycota incertae sedis</taxon>
        <taxon>Neocallimastigomycetes</taxon>
        <taxon>Neocallimastigales</taxon>
        <taxon>Neocallimastigaceae</taxon>
        <taxon>Piromyces</taxon>
    </lineage>
</organism>
<name>A0A1Y1VH14_9FUNG</name>
<dbReference type="Proteomes" id="UP000193719">
    <property type="component" value="Unassembled WGS sequence"/>
</dbReference>
<proteinExistence type="predicted"/>
<dbReference type="AlphaFoldDB" id="A0A1Y1VH14"/>